<gene>
    <name evidence="3" type="ORF">GCM10009765_81910</name>
</gene>
<protein>
    <recommendedName>
        <fullName evidence="2">YcaO domain-containing protein</fullName>
    </recommendedName>
</protein>
<dbReference type="InterPro" id="IPR027624">
    <property type="entry name" value="TOMM_cyclo_SagD"/>
</dbReference>
<dbReference type="Gene3D" id="3.30.40.250">
    <property type="match status" value="1"/>
</dbReference>
<dbReference type="EMBL" id="BAAANY010000047">
    <property type="protein sequence ID" value="GAA1721358.1"/>
    <property type="molecule type" value="Genomic_DNA"/>
</dbReference>
<evidence type="ECO:0000313" key="4">
    <source>
        <dbReference type="Proteomes" id="UP001500618"/>
    </source>
</evidence>
<evidence type="ECO:0000259" key="2">
    <source>
        <dbReference type="PROSITE" id="PS51664"/>
    </source>
</evidence>
<dbReference type="Pfam" id="PF02624">
    <property type="entry name" value="YcaO"/>
    <property type="match status" value="1"/>
</dbReference>
<proteinExistence type="predicted"/>
<evidence type="ECO:0000256" key="1">
    <source>
        <dbReference type="SAM" id="MobiDB-lite"/>
    </source>
</evidence>
<dbReference type="Gene3D" id="3.30.160.660">
    <property type="match status" value="1"/>
</dbReference>
<organism evidence="3 4">
    <name type="scientific">Fodinicola feengrottensis</name>
    <dbReference type="NCBI Taxonomy" id="435914"/>
    <lineage>
        <taxon>Bacteria</taxon>
        <taxon>Bacillati</taxon>
        <taxon>Actinomycetota</taxon>
        <taxon>Actinomycetes</taxon>
        <taxon>Mycobacteriales</taxon>
        <taxon>Fodinicola</taxon>
    </lineage>
</organism>
<feature type="region of interest" description="Disordered" evidence="1">
    <location>
        <begin position="416"/>
        <end position="441"/>
    </location>
</feature>
<comment type="caution">
    <text evidence="3">The sequence shown here is derived from an EMBL/GenBank/DDBJ whole genome shotgun (WGS) entry which is preliminary data.</text>
</comment>
<accession>A0ABP4VGB0</accession>
<dbReference type="NCBIfam" id="TIGR03604">
    <property type="entry name" value="TOMM_cyclo_SagD"/>
    <property type="match status" value="1"/>
</dbReference>
<reference evidence="4" key="1">
    <citation type="journal article" date="2019" name="Int. J. Syst. Evol. Microbiol.">
        <title>The Global Catalogue of Microorganisms (GCM) 10K type strain sequencing project: providing services to taxonomists for standard genome sequencing and annotation.</title>
        <authorList>
            <consortium name="The Broad Institute Genomics Platform"/>
            <consortium name="The Broad Institute Genome Sequencing Center for Infectious Disease"/>
            <person name="Wu L."/>
            <person name="Ma J."/>
        </authorList>
    </citation>
    <scope>NUCLEOTIDE SEQUENCE [LARGE SCALE GENOMIC DNA]</scope>
    <source>
        <strain evidence="4">JCM 14718</strain>
    </source>
</reference>
<feature type="domain" description="YcaO" evidence="2">
    <location>
        <begin position="75"/>
        <end position="441"/>
    </location>
</feature>
<dbReference type="PANTHER" id="PTHR37809">
    <property type="entry name" value="RIBOSOMAL PROTEIN S12 METHYLTHIOTRANSFERASE ACCESSORY FACTOR YCAO"/>
    <property type="match status" value="1"/>
</dbReference>
<dbReference type="PANTHER" id="PTHR37809:SF1">
    <property type="entry name" value="RIBOSOMAL PROTEIN S12 METHYLTHIOTRANSFERASE ACCESSORY FACTOR YCAO"/>
    <property type="match status" value="1"/>
</dbReference>
<evidence type="ECO:0000313" key="3">
    <source>
        <dbReference type="EMBL" id="GAA1721358.1"/>
    </source>
</evidence>
<name>A0ABP4VGB0_9ACTN</name>
<dbReference type="RefSeq" id="WP_344315373.1">
    <property type="nucleotide sequence ID" value="NZ_BAAANY010000047.1"/>
</dbReference>
<keyword evidence="4" id="KW-1185">Reference proteome</keyword>
<dbReference type="PROSITE" id="PS51664">
    <property type="entry name" value="YCAO"/>
    <property type="match status" value="1"/>
</dbReference>
<sequence>MPALKTVADAEALAVEQEQSAESLVGRYGIVDNIVRIDTRGWLPPGTAVCASSCGYPARLPPFNGRGAKSVLGAGRAVDDAQKARTIAIWEAIERYSAIRYSGNSITATGQELGDSALSLADLPRISAAEARRPGCPIHLPDPGAPIRWAPAYETTSGTVRLVPTVVVEHLPVKNPAEKFWLPISTGCAIHQTTSKAILGGLMEVVERDALATAWLRKLPLPLLDPEILDEPARRFREWYRRRGATLHLFDATTDLGIPVVLCVLDIPHHPRISQLVASACGFDVAETATKAMLEAGGIYRLLLDRPRQRRYADHHAVSDNAVVMGAPSRRRAFRFLLDGLDRRPTSKIHSRAFADDASALDDVTATLAAHAMQIYMVDLTPPELAPLGCAAVRVFIPALQPMSLNPFVQYRGHSRLRDPHPAASSRTRMRDLNRWPQPMA</sequence>
<dbReference type="Gene3D" id="3.30.1330.230">
    <property type="match status" value="1"/>
</dbReference>
<dbReference type="Proteomes" id="UP001500618">
    <property type="component" value="Unassembled WGS sequence"/>
</dbReference>
<dbReference type="InterPro" id="IPR003776">
    <property type="entry name" value="YcaO-like_dom"/>
</dbReference>